<feature type="compositionally biased region" description="Polar residues" evidence="1">
    <location>
        <begin position="9"/>
        <end position="20"/>
    </location>
</feature>
<evidence type="ECO:0000256" key="1">
    <source>
        <dbReference type="SAM" id="MobiDB-lite"/>
    </source>
</evidence>
<feature type="region of interest" description="Disordered" evidence="1">
    <location>
        <begin position="1"/>
        <end position="22"/>
    </location>
</feature>
<reference evidence="4" key="2">
    <citation type="submission" date="2020-10" db="UniProtKB">
        <authorList>
            <consortium name="WormBaseParasite"/>
        </authorList>
    </citation>
    <scope>IDENTIFICATION</scope>
</reference>
<accession>A0A7E4VVN9</accession>
<keyword evidence="2" id="KW-0472">Membrane</keyword>
<protein>
    <submittedName>
        <fullName evidence="4">Secreted protein</fullName>
    </submittedName>
</protein>
<dbReference type="AlphaFoldDB" id="A0A7E4VVN9"/>
<dbReference type="WBParaSite" id="Pan_g3657.t1">
    <property type="protein sequence ID" value="Pan_g3657.t1"/>
    <property type="gene ID" value="Pan_g3657"/>
</dbReference>
<keyword evidence="2" id="KW-0812">Transmembrane</keyword>
<feature type="transmembrane region" description="Helical" evidence="2">
    <location>
        <begin position="26"/>
        <end position="45"/>
    </location>
</feature>
<name>A0A7E4VVN9_PANRE</name>
<evidence type="ECO:0000313" key="4">
    <source>
        <dbReference type="WBParaSite" id="Pan_g3657.t1"/>
    </source>
</evidence>
<evidence type="ECO:0000313" key="3">
    <source>
        <dbReference type="Proteomes" id="UP000492821"/>
    </source>
</evidence>
<evidence type="ECO:0000256" key="2">
    <source>
        <dbReference type="SAM" id="Phobius"/>
    </source>
</evidence>
<sequence length="68" mass="7610">MRRRHPGKQGQTSLASPGQRQSHKKAVFALWASLALRLLIVFRVWRDKTLLVGVVKGLPTMPSPKGLH</sequence>
<keyword evidence="3" id="KW-1185">Reference proteome</keyword>
<keyword evidence="2" id="KW-1133">Transmembrane helix</keyword>
<reference evidence="3" key="1">
    <citation type="journal article" date="2013" name="Genetics">
        <title>The draft genome and transcriptome of Panagrellus redivivus are shaped by the harsh demands of a free-living lifestyle.</title>
        <authorList>
            <person name="Srinivasan J."/>
            <person name="Dillman A.R."/>
            <person name="Macchietto M.G."/>
            <person name="Heikkinen L."/>
            <person name="Lakso M."/>
            <person name="Fracchia K.M."/>
            <person name="Antoshechkin I."/>
            <person name="Mortazavi A."/>
            <person name="Wong G."/>
            <person name="Sternberg P.W."/>
        </authorList>
    </citation>
    <scope>NUCLEOTIDE SEQUENCE [LARGE SCALE GENOMIC DNA]</scope>
    <source>
        <strain evidence="3">MT8872</strain>
    </source>
</reference>
<dbReference type="Proteomes" id="UP000492821">
    <property type="component" value="Unassembled WGS sequence"/>
</dbReference>
<organism evidence="3 4">
    <name type="scientific">Panagrellus redivivus</name>
    <name type="common">Microworm</name>
    <dbReference type="NCBI Taxonomy" id="6233"/>
    <lineage>
        <taxon>Eukaryota</taxon>
        <taxon>Metazoa</taxon>
        <taxon>Ecdysozoa</taxon>
        <taxon>Nematoda</taxon>
        <taxon>Chromadorea</taxon>
        <taxon>Rhabditida</taxon>
        <taxon>Tylenchina</taxon>
        <taxon>Panagrolaimomorpha</taxon>
        <taxon>Panagrolaimoidea</taxon>
        <taxon>Panagrolaimidae</taxon>
        <taxon>Panagrellus</taxon>
    </lineage>
</organism>
<proteinExistence type="predicted"/>